<keyword evidence="2 5" id="KW-0812">Transmembrane</keyword>
<name>A0A8J2XSA5_9BACT</name>
<dbReference type="PROSITE" id="PS50801">
    <property type="entry name" value="STAS"/>
    <property type="match status" value="1"/>
</dbReference>
<dbReference type="InterPro" id="IPR036513">
    <property type="entry name" value="STAS_dom_sf"/>
</dbReference>
<reference evidence="7" key="1">
    <citation type="journal article" date="2014" name="Int. J. Syst. Evol. Microbiol.">
        <title>Complete genome sequence of Corynebacterium casei LMG S-19264T (=DSM 44701T), isolated from a smear-ripened cheese.</title>
        <authorList>
            <consortium name="US DOE Joint Genome Institute (JGI-PGF)"/>
            <person name="Walter F."/>
            <person name="Albersmeier A."/>
            <person name="Kalinowski J."/>
            <person name="Ruckert C."/>
        </authorList>
    </citation>
    <scope>NUCLEOTIDE SEQUENCE</scope>
    <source>
        <strain evidence="7">CGMCC 1.15448</strain>
    </source>
</reference>
<dbReference type="Gene3D" id="3.30.750.24">
    <property type="entry name" value="STAS domain"/>
    <property type="match status" value="1"/>
</dbReference>
<comment type="subcellular location">
    <subcellularLocation>
        <location evidence="1">Membrane</location>
        <topology evidence="1">Multi-pass membrane protein</topology>
    </subcellularLocation>
</comment>
<evidence type="ECO:0000313" key="7">
    <source>
        <dbReference type="EMBL" id="GGA90283.1"/>
    </source>
</evidence>
<feature type="transmembrane region" description="Helical" evidence="5">
    <location>
        <begin position="51"/>
        <end position="71"/>
    </location>
</feature>
<dbReference type="InterPro" id="IPR002645">
    <property type="entry name" value="STAS_dom"/>
</dbReference>
<feature type="transmembrane region" description="Helical" evidence="5">
    <location>
        <begin position="195"/>
        <end position="214"/>
    </location>
</feature>
<dbReference type="CDD" id="cd07042">
    <property type="entry name" value="STAS_SulP_like_sulfate_transporter"/>
    <property type="match status" value="1"/>
</dbReference>
<evidence type="ECO:0000256" key="4">
    <source>
        <dbReference type="ARBA" id="ARBA00023136"/>
    </source>
</evidence>
<dbReference type="GO" id="GO:0016020">
    <property type="term" value="C:membrane"/>
    <property type="evidence" value="ECO:0007669"/>
    <property type="project" value="UniProtKB-SubCell"/>
</dbReference>
<evidence type="ECO:0000256" key="2">
    <source>
        <dbReference type="ARBA" id="ARBA00022692"/>
    </source>
</evidence>
<dbReference type="Pfam" id="PF01740">
    <property type="entry name" value="STAS"/>
    <property type="match status" value="1"/>
</dbReference>
<accession>A0A8J2XSA5</accession>
<proteinExistence type="predicted"/>
<gene>
    <name evidence="7" type="ORF">GCM10011511_11920</name>
</gene>
<feature type="transmembrane region" description="Helical" evidence="5">
    <location>
        <begin position="250"/>
        <end position="268"/>
    </location>
</feature>
<dbReference type="GO" id="GO:0055085">
    <property type="term" value="P:transmembrane transport"/>
    <property type="evidence" value="ECO:0007669"/>
    <property type="project" value="InterPro"/>
</dbReference>
<evidence type="ECO:0000259" key="6">
    <source>
        <dbReference type="PROSITE" id="PS50801"/>
    </source>
</evidence>
<dbReference type="InterPro" id="IPR011547">
    <property type="entry name" value="SLC26A/SulP_dom"/>
</dbReference>
<dbReference type="EMBL" id="BMJC01000001">
    <property type="protein sequence ID" value="GGA90283.1"/>
    <property type="molecule type" value="Genomic_DNA"/>
</dbReference>
<dbReference type="SUPFAM" id="SSF52091">
    <property type="entry name" value="SpoIIaa-like"/>
    <property type="match status" value="1"/>
</dbReference>
<keyword evidence="4 5" id="KW-0472">Membrane</keyword>
<feature type="transmembrane region" description="Helical" evidence="5">
    <location>
        <begin position="21"/>
        <end position="45"/>
    </location>
</feature>
<evidence type="ECO:0000256" key="3">
    <source>
        <dbReference type="ARBA" id="ARBA00022989"/>
    </source>
</evidence>
<dbReference type="Pfam" id="PF00916">
    <property type="entry name" value="Sulfate_transp"/>
    <property type="match status" value="1"/>
</dbReference>
<sequence length="546" mass="58307">MFKPKLFDTLKGYNRQLFLKDLMAGLIVGLVALPLAIAFAIASGVSPEKGLFTAIVAGFIISALGGSRVQIGGPTGAFIVIVYGIVAAHGVGGLTIATFIAGIMLIIMGFARLGSVIKYIPHPLIIGFTSGIALIILSSQVKDLLGLKMGAVPADFLEKWKSYVQHIGTINPYTLAIGAATIGIIVLWPKVTAKIPGSLVAILLTTVLMQLLHLPVETIGSRFGNIPSSLPKPVVPAIDASTIKKLIQPAFTIALLGGIESLLSAVVADGMIGGNHRSNMELVAQGTANLFSSIFGGIPATGAIARTATNVKNGGRTPVAGMIHAITLLLILIFFGRWAALIPMATLAGILIVVAYNMSEWRAFVAVLKGPGSDIAVLLTTFLLTVLVDLTVAIEIGMILAIFLFMRTIIKSSAVNLWKDEGDDNGLTVNYSIPKNVQVFEISGPLFFGAAYKFKDAIRFIEEHPRVLIIRMRKVPIIDATGIKTLRDVYKESKQRGIKVILSEVHSQQIWQELKDARLLFAVGKANVTDTFEAAIERSKVIVADR</sequence>
<feature type="transmembrane region" description="Helical" evidence="5">
    <location>
        <begin position="288"/>
        <end position="305"/>
    </location>
</feature>
<dbReference type="Proteomes" id="UP000607559">
    <property type="component" value="Unassembled WGS sequence"/>
</dbReference>
<organism evidence="7 8">
    <name type="scientific">Puia dinghuensis</name>
    <dbReference type="NCBI Taxonomy" id="1792502"/>
    <lineage>
        <taxon>Bacteria</taxon>
        <taxon>Pseudomonadati</taxon>
        <taxon>Bacteroidota</taxon>
        <taxon>Chitinophagia</taxon>
        <taxon>Chitinophagales</taxon>
        <taxon>Chitinophagaceae</taxon>
        <taxon>Puia</taxon>
    </lineage>
</organism>
<dbReference type="RefSeq" id="WP_188929512.1">
    <property type="nucleotide sequence ID" value="NZ_BMJC01000001.1"/>
</dbReference>
<evidence type="ECO:0000256" key="1">
    <source>
        <dbReference type="ARBA" id="ARBA00004141"/>
    </source>
</evidence>
<dbReference type="AlphaFoldDB" id="A0A8J2XSA5"/>
<protein>
    <submittedName>
        <fullName evidence="7">Sodium-independent anion transporter</fullName>
    </submittedName>
</protein>
<reference evidence="7" key="2">
    <citation type="submission" date="2020-09" db="EMBL/GenBank/DDBJ databases">
        <authorList>
            <person name="Sun Q."/>
            <person name="Zhou Y."/>
        </authorList>
    </citation>
    <scope>NUCLEOTIDE SEQUENCE</scope>
    <source>
        <strain evidence="7">CGMCC 1.15448</strain>
    </source>
</reference>
<dbReference type="InterPro" id="IPR001902">
    <property type="entry name" value="SLC26A/SulP_fam"/>
</dbReference>
<dbReference type="PANTHER" id="PTHR11814">
    <property type="entry name" value="SULFATE TRANSPORTER"/>
    <property type="match status" value="1"/>
</dbReference>
<feature type="transmembrane region" description="Helical" evidence="5">
    <location>
        <begin position="119"/>
        <end position="139"/>
    </location>
</feature>
<keyword evidence="3 5" id="KW-1133">Transmembrane helix</keyword>
<evidence type="ECO:0000313" key="8">
    <source>
        <dbReference type="Proteomes" id="UP000607559"/>
    </source>
</evidence>
<feature type="transmembrane region" description="Helical" evidence="5">
    <location>
        <begin position="170"/>
        <end position="189"/>
    </location>
</feature>
<evidence type="ECO:0000256" key="5">
    <source>
        <dbReference type="SAM" id="Phobius"/>
    </source>
</evidence>
<feature type="transmembrane region" description="Helical" evidence="5">
    <location>
        <begin position="375"/>
        <end position="405"/>
    </location>
</feature>
<feature type="transmembrane region" description="Helical" evidence="5">
    <location>
        <begin position="326"/>
        <end position="355"/>
    </location>
</feature>
<keyword evidence="8" id="KW-1185">Reference proteome</keyword>
<feature type="transmembrane region" description="Helical" evidence="5">
    <location>
        <begin position="78"/>
        <end position="107"/>
    </location>
</feature>
<comment type="caution">
    <text evidence="7">The sequence shown here is derived from an EMBL/GenBank/DDBJ whole genome shotgun (WGS) entry which is preliminary data.</text>
</comment>
<feature type="domain" description="STAS" evidence="6">
    <location>
        <begin position="427"/>
        <end position="539"/>
    </location>
</feature>